<keyword evidence="2" id="KW-1185">Reference proteome</keyword>
<evidence type="ECO:0000313" key="2">
    <source>
        <dbReference type="Proteomes" id="UP001144978"/>
    </source>
</evidence>
<sequence length="170" mass="19555">MQTTRLQTTKRRTSRWNAFLSKEIQRRNAALDDGETRARVSDGEITREIATQWKAMSEAEQVAATEDVLKELHERQENHKRGVHTVPIQAFHDTRATIATIQRELEDLHTRTGTEVLLFVVRADTKDYTVPYSFYTNKRLADYVLFATQNTTSEFALKLEGYCVSGMQGE</sequence>
<evidence type="ECO:0000313" key="1">
    <source>
        <dbReference type="EMBL" id="KAJ2955194.1"/>
    </source>
</evidence>
<accession>A0ACC1MAW6</accession>
<proteinExistence type="predicted"/>
<gene>
    <name evidence="1" type="ORF">NUW54_g14758</name>
</gene>
<reference evidence="1" key="1">
    <citation type="submission" date="2022-08" db="EMBL/GenBank/DDBJ databases">
        <title>Genome Sequence of Pycnoporus sanguineus.</title>
        <authorList>
            <person name="Buettner E."/>
        </authorList>
    </citation>
    <scope>NUCLEOTIDE SEQUENCE</scope>
    <source>
        <strain evidence="1">CG-C14</strain>
    </source>
</reference>
<dbReference type="EMBL" id="JANSHE010007932">
    <property type="protein sequence ID" value="KAJ2955194.1"/>
    <property type="molecule type" value="Genomic_DNA"/>
</dbReference>
<comment type="caution">
    <text evidence="1">The sequence shown here is derived from an EMBL/GenBank/DDBJ whole genome shotgun (WGS) entry which is preliminary data.</text>
</comment>
<dbReference type="Proteomes" id="UP001144978">
    <property type="component" value="Unassembled WGS sequence"/>
</dbReference>
<name>A0ACC1MAW6_9APHY</name>
<protein>
    <submittedName>
        <fullName evidence="1">Uncharacterized protein</fullName>
    </submittedName>
</protein>
<organism evidence="1 2">
    <name type="scientific">Trametes sanguinea</name>
    <dbReference type="NCBI Taxonomy" id="158606"/>
    <lineage>
        <taxon>Eukaryota</taxon>
        <taxon>Fungi</taxon>
        <taxon>Dikarya</taxon>
        <taxon>Basidiomycota</taxon>
        <taxon>Agaricomycotina</taxon>
        <taxon>Agaricomycetes</taxon>
        <taxon>Polyporales</taxon>
        <taxon>Polyporaceae</taxon>
        <taxon>Trametes</taxon>
    </lineage>
</organism>